<dbReference type="InterPro" id="IPR003347">
    <property type="entry name" value="JmjC_dom"/>
</dbReference>
<keyword evidence="8 19" id="KW-0863">Zinc-finger</keyword>
<evidence type="ECO:0000256" key="18">
    <source>
        <dbReference type="ARBA" id="ARBA00047915"/>
    </source>
</evidence>
<evidence type="ECO:0000256" key="13">
    <source>
        <dbReference type="ARBA" id="ARBA00023004"/>
    </source>
</evidence>
<feature type="compositionally biased region" description="Basic and acidic residues" evidence="20">
    <location>
        <begin position="323"/>
        <end position="335"/>
    </location>
</feature>
<evidence type="ECO:0000256" key="17">
    <source>
        <dbReference type="ARBA" id="ARBA00031083"/>
    </source>
</evidence>
<dbReference type="Proteomes" id="UP000192927">
    <property type="component" value="Unassembled WGS sequence"/>
</dbReference>
<feature type="compositionally biased region" description="Basic and acidic residues" evidence="20">
    <location>
        <begin position="1269"/>
        <end position="1283"/>
    </location>
</feature>
<feature type="compositionally biased region" description="Polar residues" evidence="20">
    <location>
        <begin position="1345"/>
        <end position="1358"/>
    </location>
</feature>
<comment type="catalytic activity">
    <reaction evidence="18">
        <text>N(6),N(6)-dimethyl-L-lysyl(36)-[histone H3] + 2 2-oxoglutarate + 2 O2 = L-lysyl(36)-[histone H3] + 2 formaldehyde + 2 succinate + 2 CO2</text>
        <dbReference type="Rhea" id="RHEA:42032"/>
        <dbReference type="Rhea" id="RHEA-COMP:9785"/>
        <dbReference type="Rhea" id="RHEA-COMP:9787"/>
        <dbReference type="ChEBI" id="CHEBI:15379"/>
        <dbReference type="ChEBI" id="CHEBI:16526"/>
        <dbReference type="ChEBI" id="CHEBI:16810"/>
        <dbReference type="ChEBI" id="CHEBI:16842"/>
        <dbReference type="ChEBI" id="CHEBI:29969"/>
        <dbReference type="ChEBI" id="CHEBI:30031"/>
        <dbReference type="ChEBI" id="CHEBI:61976"/>
        <dbReference type="EC" id="1.14.11.27"/>
    </reaction>
</comment>
<keyword evidence="12" id="KW-0560">Oxidoreductase</keyword>
<sequence length="1617" mass="177993">MIARSFKSGLALPPPRYRTPSPPLDAVEPNSPTFFSNNANDELGITWESERKQYNGSKDRRYTRNPGIARGRKPSASCRTTIDTLASIALASDASPALTHNAPLFGLRMEDPERLPQSRQEYPHKRSRSEKLPSPELYHTGARPTTSYMQSSDITTSDAELLLGIWPQILSHAPSSALSVQEMGPSKDVPPEPTSVLKVAGEQNLDPCTDHEFIHSQETSQTHDLGPLDFSSTAVPRLLDSDQNGAPSYLPDSVDTSSAASIEPEQVHLEDKVFPEVSGAGDRPRSCDSQSRTVEHRHISPIAPPTQCSGPSGAFGELTEDFDAPKQENVQHAEGDTPQNEPQPAEASLDSNTPQKDDDSSVLLAASDTATEKVPNIPLDDQEGLLRESSLENVIDDSEYQARQAHAQAVCTACNFTRNTLNAENETDATSWISCDGCKAWFHFACAGFKSEREVRSVDKYRCRKCRPSLGPTTYVRKSARAHTAIDYAGLNEGVIKTSDESPEHHYIKPIKDGTITFQPETFPRMRPELVTAEYFEKGNGMKEPVVIPAIWNPRPTLPTMSASNESRNEEGILEGSGVHGKSVVDEGFECEEAPDHGQDALDMVIPQNLTVRRVAEMYGLEEKVEVIDVKSQNGEDKKWNMRRWADYYESRGSKIVRNVISLEVSQSKLGRLIRRPRIVRDLDLQDAVWPAELQAKVDFPKVQFYCLMSVADCFTDFHIDFGGSSVFYHILRGKKTFLFIPPKEKHLKKYEEWCMSPAQNWTFLADQTKECYRVDLSEGDTMLIPAGWIHAVWTPEDSLVIGGNFLTRMNYAMQIRIAQIEKVTGVARKFRYPHFQKVLWYTALNYLEEDPLPPSVSQSFESGERFHREQPSFYDFDAWGNDSKPGEENYHARYYSQAELEGLPDLTRYLLRTALIAIGSITEGITVETRNAVKRSIPKSHGEPLEIVKNFAKWCAWKRGNEPIPHWAYADHVPEGGAPETAEKRLSTAAVRRLDREAALQAYRVAPERQSARRQFQKQGATTSDGVQAFPDGEKSNGILQRDMHDVSGSVSPVTPISSMKTSHGRKSSANSTDASVNGKIGGALKRRRVVAGSAGSASKGPACESCRKRRRACKHRDQPQLLAGATEDKVPIEPSITVNVQTPANALSWQQPEGSFGDGVMQQQRWEDTGIDLQGVSESLPCASSELPWYSQYGSRPVEARPEKAIQQMLHVEIVHGGPSRQDQIPASLGPTITSSTTVGRKELPEVSEKIALGALPEKPHGGSKSPDNRRSRSKACNECRKSKRRCIHDEYGNEDPIKLREAAMPKVAGTPKRRNTSGDGGPPSMSKKSKKSPGAQPDDISEATSQNLPPSTAEAQRQAPIAVMVGPMPQPGSQDRNHSVQPPADGLSDLAGHTTVQPNIINHAKPVPPSDEISVEVSRSAVETASPEPSAPLDRTILEATDNFDDEVQLIATSPPQDLKLDVKFIPERQEPNQTFPHPPASSFISPPASTHTDGEGTPPAPHVSMTPSAISSRHSSRQPKHVPRYTPESGSARRASSSTADGMTGRRTSTSTAGGAAAEKSASPTVDTVTAVRAREGSHKRSKPLIGPDDEESMRLIRELQAQEYGLRRRDRA</sequence>
<feature type="compositionally biased region" description="Basic and acidic residues" evidence="20">
    <location>
        <begin position="108"/>
        <end position="133"/>
    </location>
</feature>
<dbReference type="PROSITE" id="PS01359">
    <property type="entry name" value="ZF_PHD_1"/>
    <property type="match status" value="1"/>
</dbReference>
<dbReference type="Gene3D" id="3.30.40.10">
    <property type="entry name" value="Zinc/RING finger domain, C3HC4 (zinc finger)"/>
    <property type="match status" value="1"/>
</dbReference>
<keyword evidence="10" id="KW-0156">Chromatin regulator</keyword>
<dbReference type="InterPro" id="IPR019786">
    <property type="entry name" value="Zinc_finger_PHD-type_CS"/>
</dbReference>
<dbReference type="Pfam" id="PF17811">
    <property type="entry name" value="JHD"/>
    <property type="match status" value="1"/>
</dbReference>
<feature type="region of interest" description="Disordered" evidence="20">
    <location>
        <begin position="1"/>
        <end position="77"/>
    </location>
</feature>
<dbReference type="GO" id="GO:0140680">
    <property type="term" value="F:histone H3K36me/H3K36me2 demethylase activity"/>
    <property type="evidence" value="ECO:0007669"/>
    <property type="project" value="UniProtKB-EC"/>
</dbReference>
<evidence type="ECO:0000256" key="6">
    <source>
        <dbReference type="ARBA" id="ARBA00015153"/>
    </source>
</evidence>
<evidence type="ECO:0000256" key="2">
    <source>
        <dbReference type="ARBA" id="ARBA00003909"/>
    </source>
</evidence>
<keyword evidence="13" id="KW-0408">Iron</keyword>
<dbReference type="PROSITE" id="PS50016">
    <property type="entry name" value="ZF_PHD_2"/>
    <property type="match status" value="1"/>
</dbReference>
<dbReference type="InterPro" id="IPR013083">
    <property type="entry name" value="Znf_RING/FYVE/PHD"/>
</dbReference>
<dbReference type="InterPro" id="IPR041070">
    <property type="entry name" value="JHD"/>
</dbReference>
<evidence type="ECO:0000259" key="22">
    <source>
        <dbReference type="PROSITE" id="PS51184"/>
    </source>
</evidence>
<feature type="compositionally biased region" description="Pro residues" evidence="20">
    <location>
        <begin position="12"/>
        <end position="23"/>
    </location>
</feature>
<keyword evidence="24" id="KW-1185">Reference proteome</keyword>
<dbReference type="SMART" id="SM00558">
    <property type="entry name" value="JmjC"/>
    <property type="match status" value="1"/>
</dbReference>
<proteinExistence type="inferred from homology"/>
<comment type="similarity">
    <text evidence="4">Belongs to the JHDM1 histone demethylase family.</text>
</comment>
<keyword evidence="15" id="KW-0804">Transcription</keyword>
<feature type="region of interest" description="Disordered" evidence="20">
    <location>
        <begin position="1299"/>
        <end position="1437"/>
    </location>
</feature>
<feature type="compositionally biased region" description="Polar residues" evidence="20">
    <location>
        <begin position="1014"/>
        <end position="1027"/>
    </location>
</feature>
<reference evidence="24" key="1">
    <citation type="submission" date="2017-03" db="EMBL/GenBank/DDBJ databases">
        <authorList>
            <person name="Sharma R."/>
            <person name="Thines M."/>
        </authorList>
    </citation>
    <scope>NUCLEOTIDE SEQUENCE [LARGE SCALE GENOMIC DNA]</scope>
</reference>
<keyword evidence="9" id="KW-0862">Zinc</keyword>
<keyword evidence="11" id="KW-0223">Dioxygenase</keyword>
<dbReference type="EC" id="1.14.11.27" evidence="5"/>
<feature type="compositionally biased region" description="Basic and acidic residues" evidence="20">
    <location>
        <begin position="1464"/>
        <end position="1474"/>
    </location>
</feature>
<comment type="function">
    <text evidence="2">Histone demethylase that specifically demethylates 'Lys-36' of histone H3, thereby playing a central role in histone code.</text>
</comment>
<evidence type="ECO:0000256" key="10">
    <source>
        <dbReference type="ARBA" id="ARBA00022853"/>
    </source>
</evidence>
<dbReference type="Pfam" id="PF02373">
    <property type="entry name" value="JmjC"/>
    <property type="match status" value="1"/>
</dbReference>
<feature type="compositionally biased region" description="Basic and acidic residues" evidence="20">
    <location>
        <begin position="265"/>
        <end position="274"/>
    </location>
</feature>
<dbReference type="InterPro" id="IPR019787">
    <property type="entry name" value="Znf_PHD-finger"/>
</dbReference>
<evidence type="ECO:0000256" key="9">
    <source>
        <dbReference type="ARBA" id="ARBA00022833"/>
    </source>
</evidence>
<comment type="subcellular location">
    <subcellularLocation>
        <location evidence="3">Nucleus</location>
    </subcellularLocation>
</comment>
<feature type="region of interest" description="Disordered" evidence="20">
    <location>
        <begin position="1010"/>
        <end position="1083"/>
    </location>
</feature>
<feature type="domain" description="JmjC" evidence="22">
    <location>
        <begin position="665"/>
        <end position="823"/>
    </location>
</feature>
<feature type="compositionally biased region" description="Basic residues" evidence="20">
    <location>
        <begin position="1518"/>
        <end position="1527"/>
    </location>
</feature>
<feature type="region of interest" description="Disordered" evidence="20">
    <location>
        <begin position="1220"/>
        <end position="1284"/>
    </location>
</feature>
<keyword evidence="14" id="KW-0805">Transcription regulation</keyword>
<dbReference type="Gene3D" id="2.60.120.650">
    <property type="entry name" value="Cupin"/>
    <property type="match status" value="1"/>
</dbReference>
<dbReference type="InterPro" id="IPR050690">
    <property type="entry name" value="JHDM1_Histone_Demethylase"/>
</dbReference>
<evidence type="ECO:0000313" key="23">
    <source>
        <dbReference type="EMBL" id="SLM41120.1"/>
    </source>
</evidence>
<evidence type="ECO:0000256" key="15">
    <source>
        <dbReference type="ARBA" id="ARBA00023163"/>
    </source>
</evidence>
<dbReference type="PROSITE" id="PS51184">
    <property type="entry name" value="JMJC"/>
    <property type="match status" value="1"/>
</dbReference>
<feature type="domain" description="PHD-type" evidence="21">
    <location>
        <begin position="408"/>
        <end position="469"/>
    </location>
</feature>
<dbReference type="SMART" id="SM00249">
    <property type="entry name" value="PHD"/>
    <property type="match status" value="1"/>
</dbReference>
<evidence type="ECO:0000256" key="20">
    <source>
        <dbReference type="SAM" id="MobiDB-lite"/>
    </source>
</evidence>
<feature type="region of interest" description="Disordered" evidence="20">
    <location>
        <begin position="108"/>
        <end position="152"/>
    </location>
</feature>
<feature type="compositionally biased region" description="Polar residues" evidence="20">
    <location>
        <begin position="143"/>
        <end position="152"/>
    </location>
</feature>
<name>A0A1W5DDS6_9LECA</name>
<accession>A0A1W5DDS6</accession>
<feature type="compositionally biased region" description="Basic and acidic residues" evidence="20">
    <location>
        <begin position="48"/>
        <end position="62"/>
    </location>
</feature>
<evidence type="ECO:0000256" key="12">
    <source>
        <dbReference type="ARBA" id="ARBA00023002"/>
    </source>
</evidence>
<evidence type="ECO:0000256" key="1">
    <source>
        <dbReference type="ARBA" id="ARBA00001954"/>
    </source>
</evidence>
<keyword evidence="16" id="KW-0539">Nucleus</keyword>
<dbReference type="SUPFAM" id="SSF57903">
    <property type="entry name" value="FYVE/PHD zinc finger"/>
    <property type="match status" value="1"/>
</dbReference>
<protein>
    <recommendedName>
        <fullName evidence="6">JmjC domain-containing histone demethylation protein 1</fullName>
        <ecNumber evidence="5">1.14.11.27</ecNumber>
    </recommendedName>
    <alternativeName>
        <fullName evidence="17">[Histone-H3]-lysine-36 demethylase 1</fullName>
    </alternativeName>
</protein>
<evidence type="ECO:0000256" key="19">
    <source>
        <dbReference type="PROSITE-ProRule" id="PRU00146"/>
    </source>
</evidence>
<feature type="compositionally biased region" description="Polar residues" evidence="20">
    <location>
        <begin position="1050"/>
        <end position="1077"/>
    </location>
</feature>
<feature type="compositionally biased region" description="Basic and acidic residues" evidence="20">
    <location>
        <begin position="1242"/>
        <end position="1251"/>
    </location>
</feature>
<dbReference type="PANTHER" id="PTHR23123">
    <property type="entry name" value="PHD/F-BOX CONTAINING PROTEIN"/>
    <property type="match status" value="1"/>
</dbReference>
<keyword evidence="7" id="KW-0479">Metal-binding</keyword>
<evidence type="ECO:0000256" key="3">
    <source>
        <dbReference type="ARBA" id="ARBA00004123"/>
    </source>
</evidence>
<evidence type="ECO:0000256" key="8">
    <source>
        <dbReference type="ARBA" id="ARBA00022771"/>
    </source>
</evidence>
<dbReference type="CDD" id="cd15517">
    <property type="entry name" value="PHD_TCF19_like"/>
    <property type="match status" value="1"/>
</dbReference>
<feature type="region of interest" description="Disordered" evidence="20">
    <location>
        <begin position="1464"/>
        <end position="1597"/>
    </location>
</feature>
<dbReference type="Pfam" id="PF00628">
    <property type="entry name" value="PHD"/>
    <property type="match status" value="1"/>
</dbReference>
<evidence type="ECO:0000259" key="21">
    <source>
        <dbReference type="PROSITE" id="PS50016"/>
    </source>
</evidence>
<dbReference type="InterPro" id="IPR001965">
    <property type="entry name" value="Znf_PHD"/>
</dbReference>
<feature type="region of interest" description="Disordered" evidence="20">
    <location>
        <begin position="176"/>
        <end position="360"/>
    </location>
</feature>
<feature type="compositionally biased region" description="Polar residues" evidence="20">
    <location>
        <begin position="30"/>
        <end position="40"/>
    </location>
</feature>
<evidence type="ECO:0000256" key="14">
    <source>
        <dbReference type="ARBA" id="ARBA00023015"/>
    </source>
</evidence>
<dbReference type="InterPro" id="IPR011011">
    <property type="entry name" value="Znf_FYVE_PHD"/>
</dbReference>
<dbReference type="EMBL" id="FWEW01003789">
    <property type="protein sequence ID" value="SLM41120.1"/>
    <property type="molecule type" value="Genomic_DNA"/>
</dbReference>
<feature type="compositionally biased region" description="Low complexity" evidence="20">
    <location>
        <begin position="1484"/>
        <end position="1493"/>
    </location>
</feature>
<dbReference type="GO" id="GO:0008270">
    <property type="term" value="F:zinc ion binding"/>
    <property type="evidence" value="ECO:0007669"/>
    <property type="project" value="UniProtKB-KW"/>
</dbReference>
<organism evidence="23 24">
    <name type="scientific">Lasallia pustulata</name>
    <dbReference type="NCBI Taxonomy" id="136370"/>
    <lineage>
        <taxon>Eukaryota</taxon>
        <taxon>Fungi</taxon>
        <taxon>Dikarya</taxon>
        <taxon>Ascomycota</taxon>
        <taxon>Pezizomycotina</taxon>
        <taxon>Lecanoromycetes</taxon>
        <taxon>OSLEUM clade</taxon>
        <taxon>Umbilicariomycetidae</taxon>
        <taxon>Umbilicariales</taxon>
        <taxon>Umbilicariaceae</taxon>
        <taxon>Lasallia</taxon>
    </lineage>
</organism>
<dbReference type="GO" id="GO:0005634">
    <property type="term" value="C:nucleus"/>
    <property type="evidence" value="ECO:0007669"/>
    <property type="project" value="UniProtKB-SubCell"/>
</dbReference>
<evidence type="ECO:0000256" key="16">
    <source>
        <dbReference type="ARBA" id="ARBA00023242"/>
    </source>
</evidence>
<comment type="cofactor">
    <cofactor evidence="1">
        <name>Fe(2+)</name>
        <dbReference type="ChEBI" id="CHEBI:29033"/>
    </cofactor>
</comment>
<feature type="compositionally biased region" description="Polar residues" evidence="20">
    <location>
        <begin position="1223"/>
        <end position="1241"/>
    </location>
</feature>
<feature type="compositionally biased region" description="Low complexity" evidence="20">
    <location>
        <begin position="1533"/>
        <end position="1567"/>
    </location>
</feature>
<evidence type="ECO:0000256" key="11">
    <source>
        <dbReference type="ARBA" id="ARBA00022964"/>
    </source>
</evidence>
<evidence type="ECO:0000256" key="7">
    <source>
        <dbReference type="ARBA" id="ARBA00022723"/>
    </source>
</evidence>
<dbReference type="SUPFAM" id="SSF51197">
    <property type="entry name" value="Clavaminate synthase-like"/>
    <property type="match status" value="1"/>
</dbReference>
<evidence type="ECO:0000256" key="4">
    <source>
        <dbReference type="ARBA" id="ARBA00008037"/>
    </source>
</evidence>
<evidence type="ECO:0000256" key="5">
    <source>
        <dbReference type="ARBA" id="ARBA00013246"/>
    </source>
</evidence>
<evidence type="ECO:0000313" key="24">
    <source>
        <dbReference type="Proteomes" id="UP000192927"/>
    </source>
</evidence>